<name>A0AAV5VA85_9BILA</name>
<protein>
    <submittedName>
        <fullName evidence="1">Uncharacterized protein</fullName>
    </submittedName>
</protein>
<reference evidence="1" key="1">
    <citation type="submission" date="2023-10" db="EMBL/GenBank/DDBJ databases">
        <title>Genome assembly of Pristionchus species.</title>
        <authorList>
            <person name="Yoshida K."/>
            <person name="Sommer R.J."/>
        </authorList>
    </citation>
    <scope>NUCLEOTIDE SEQUENCE</scope>
    <source>
        <strain evidence="1">RS5133</strain>
    </source>
</reference>
<gene>
    <name evidence="1" type="ORF">PFISCL1PPCAC_7553</name>
</gene>
<evidence type="ECO:0000313" key="1">
    <source>
        <dbReference type="EMBL" id="GMT16256.1"/>
    </source>
</evidence>
<keyword evidence="2" id="KW-1185">Reference proteome</keyword>
<organism evidence="1 2">
    <name type="scientific">Pristionchus fissidentatus</name>
    <dbReference type="NCBI Taxonomy" id="1538716"/>
    <lineage>
        <taxon>Eukaryota</taxon>
        <taxon>Metazoa</taxon>
        <taxon>Ecdysozoa</taxon>
        <taxon>Nematoda</taxon>
        <taxon>Chromadorea</taxon>
        <taxon>Rhabditida</taxon>
        <taxon>Rhabditina</taxon>
        <taxon>Diplogasteromorpha</taxon>
        <taxon>Diplogasteroidea</taxon>
        <taxon>Neodiplogasteridae</taxon>
        <taxon>Pristionchus</taxon>
    </lineage>
</organism>
<comment type="caution">
    <text evidence="1">The sequence shown here is derived from an EMBL/GenBank/DDBJ whole genome shotgun (WGS) entry which is preliminary data.</text>
</comment>
<accession>A0AAV5VA85</accession>
<evidence type="ECO:0000313" key="2">
    <source>
        <dbReference type="Proteomes" id="UP001432322"/>
    </source>
</evidence>
<dbReference type="EMBL" id="BTSY01000002">
    <property type="protein sequence ID" value="GMT16256.1"/>
    <property type="molecule type" value="Genomic_DNA"/>
</dbReference>
<feature type="non-terminal residue" evidence="1">
    <location>
        <position position="1"/>
    </location>
</feature>
<dbReference type="Proteomes" id="UP001432322">
    <property type="component" value="Unassembled WGS sequence"/>
</dbReference>
<sequence length="137" mass="15121">LGESITGEANKIGYCSRSDDRNRNRRHFFTPALRLGNGVHDENALGRCRGIFAAGIVLEEGTVGGLRSGRRGGRLLEFSRQSRLLSSLLLSLAESLRDLGSRSLHVQYPICLQRAQRAVLARVQFAIERTRVGSSRS</sequence>
<dbReference type="AlphaFoldDB" id="A0AAV5VA85"/>
<proteinExistence type="predicted"/>